<name>A0ABP0D3G6_9PEZI</name>
<feature type="transmembrane region" description="Helical" evidence="1">
    <location>
        <begin position="57"/>
        <end position="76"/>
    </location>
</feature>
<sequence>MPSATLAQLAFLLHAAVETPAAVTFVFMPERQLSSDLVASQVGKGSGTEVTLLLHNLGGLLASSVALSLVMAIWACTSASNSTLPGATSIGISAPLRGGIALALGGYHLFPCRRAYLRRKYSIGTSGRHRKTLGGPSVHLIVHIVCFVALLSAAMVDFDIL</sequence>
<feature type="transmembrane region" description="Helical" evidence="1">
    <location>
        <begin position="138"/>
        <end position="156"/>
    </location>
</feature>
<reference evidence="2 3" key="1">
    <citation type="submission" date="2024-01" db="EMBL/GenBank/DDBJ databases">
        <authorList>
            <person name="Allen C."/>
            <person name="Tagirdzhanova G."/>
        </authorList>
    </citation>
    <scope>NUCLEOTIDE SEQUENCE [LARGE SCALE GENOMIC DNA]</scope>
    <source>
        <strain evidence="2 3">CBS 573.63</strain>
    </source>
</reference>
<dbReference type="EMBL" id="CAWUOM010000002">
    <property type="protein sequence ID" value="CAK7262763.1"/>
    <property type="molecule type" value="Genomic_DNA"/>
</dbReference>
<accession>A0ABP0D3G6</accession>
<evidence type="ECO:0000313" key="2">
    <source>
        <dbReference type="EMBL" id="CAK7262763.1"/>
    </source>
</evidence>
<keyword evidence="1" id="KW-0472">Membrane</keyword>
<protein>
    <submittedName>
        <fullName evidence="2">Uncharacterized protein</fullName>
    </submittedName>
</protein>
<keyword evidence="1" id="KW-1133">Transmembrane helix</keyword>
<keyword evidence="1" id="KW-0812">Transmembrane</keyword>
<evidence type="ECO:0000313" key="3">
    <source>
        <dbReference type="Proteomes" id="UP001642501"/>
    </source>
</evidence>
<comment type="caution">
    <text evidence="2">The sequence shown here is derived from an EMBL/GenBank/DDBJ whole genome shotgun (WGS) entry which is preliminary data.</text>
</comment>
<gene>
    <name evidence="2" type="ORF">SEPCBS57363_000209</name>
</gene>
<dbReference type="Proteomes" id="UP001642501">
    <property type="component" value="Unassembled WGS sequence"/>
</dbReference>
<evidence type="ECO:0000256" key="1">
    <source>
        <dbReference type="SAM" id="Phobius"/>
    </source>
</evidence>
<keyword evidence="3" id="KW-1185">Reference proteome</keyword>
<organism evidence="2 3">
    <name type="scientific">Sporothrix epigloea</name>
    <dbReference type="NCBI Taxonomy" id="1892477"/>
    <lineage>
        <taxon>Eukaryota</taxon>
        <taxon>Fungi</taxon>
        <taxon>Dikarya</taxon>
        <taxon>Ascomycota</taxon>
        <taxon>Pezizomycotina</taxon>
        <taxon>Sordariomycetes</taxon>
        <taxon>Sordariomycetidae</taxon>
        <taxon>Ophiostomatales</taxon>
        <taxon>Ophiostomataceae</taxon>
        <taxon>Sporothrix</taxon>
    </lineage>
</organism>
<proteinExistence type="predicted"/>